<name>F8N2C5_NEUT8</name>
<evidence type="ECO:0000256" key="2">
    <source>
        <dbReference type="ARBA" id="ARBA00023128"/>
    </source>
</evidence>
<dbReference type="SUPFAM" id="SSF56672">
    <property type="entry name" value="DNA/RNA polymerases"/>
    <property type="match status" value="1"/>
</dbReference>
<dbReference type="OrthoDB" id="3158924at2759"/>
<dbReference type="InterPro" id="IPR043502">
    <property type="entry name" value="DNA/RNA_pol_sf"/>
</dbReference>
<reference evidence="4" key="1">
    <citation type="journal article" date="2011" name="Genetics">
        <title>Massive changes in genome architecture accompany the transition to self-fertility in the filamentous fungus Neurospora tetrasperma.</title>
        <authorList>
            <person name="Ellison C.E."/>
            <person name="Stajich J.E."/>
            <person name="Jacobson D.J."/>
            <person name="Natvig D.O."/>
            <person name="Lapidus A."/>
            <person name="Foster B."/>
            <person name="Aerts A."/>
            <person name="Riley R."/>
            <person name="Lindquist E.A."/>
            <person name="Grigoriev I.V."/>
            <person name="Taylor J.W."/>
        </authorList>
    </citation>
    <scope>NUCLEOTIDE SEQUENCE [LARGE SCALE GENOMIC DNA]</scope>
    <source>
        <strain evidence="4">FGSC 2508 / P0657</strain>
    </source>
</reference>
<evidence type="ECO:0000313" key="3">
    <source>
        <dbReference type="EMBL" id="EGO53296.1"/>
    </source>
</evidence>
<evidence type="ECO:0000313" key="4">
    <source>
        <dbReference type="Proteomes" id="UP000008065"/>
    </source>
</evidence>
<keyword evidence="2" id="KW-0496">Mitochondrion</keyword>
<dbReference type="InterPro" id="IPR043128">
    <property type="entry name" value="Rev_trsase/Diguanyl_cyclase"/>
</dbReference>
<dbReference type="Gene3D" id="3.30.70.270">
    <property type="match status" value="1"/>
</dbReference>
<protein>
    <recommendedName>
        <fullName evidence="5">Reverse transcriptase domain-containing protein</fullName>
    </recommendedName>
</protein>
<dbReference type="Proteomes" id="UP000008065">
    <property type="component" value="Unassembled WGS sequence"/>
</dbReference>
<dbReference type="AlphaFoldDB" id="F8N2C5"/>
<proteinExistence type="predicted"/>
<sequence length="73" mass="9210">NKFTIYYLNNIFIYFETLIEYKEYVRKILDVLYEYEFSINIEKSEFYIREIIFFRYLILKNKVRIELSKVEAI</sequence>
<dbReference type="EMBL" id="GL891382">
    <property type="protein sequence ID" value="EGO53296.1"/>
    <property type="molecule type" value="Genomic_DNA"/>
</dbReference>
<dbReference type="GeneID" id="20828477"/>
<evidence type="ECO:0000256" key="1">
    <source>
        <dbReference type="ARBA" id="ARBA00004173"/>
    </source>
</evidence>
<organism evidence="3 4">
    <name type="scientific">Neurospora tetrasperma (strain FGSC 2508 / ATCC MYA-4615 / P0657)</name>
    <dbReference type="NCBI Taxonomy" id="510951"/>
    <lineage>
        <taxon>Eukaryota</taxon>
        <taxon>Fungi</taxon>
        <taxon>Dikarya</taxon>
        <taxon>Ascomycota</taxon>
        <taxon>Pezizomycotina</taxon>
        <taxon>Sordariomycetes</taxon>
        <taxon>Sordariomycetidae</taxon>
        <taxon>Sordariales</taxon>
        <taxon>Sordariaceae</taxon>
        <taxon>Neurospora</taxon>
    </lineage>
</organism>
<feature type="non-terminal residue" evidence="3">
    <location>
        <position position="1"/>
    </location>
</feature>
<gene>
    <name evidence="3" type="ORF">NEUTE1DRAFT_55372</name>
</gene>
<comment type="subcellular location">
    <subcellularLocation>
        <location evidence="1">Mitochondrion</location>
    </subcellularLocation>
</comment>
<dbReference type="VEuPathDB" id="FungiDB:NEUTE1DRAFT_55372"/>
<accession>F8N2C5</accession>
<dbReference type="RefSeq" id="XP_009856910.1">
    <property type="nucleotide sequence ID" value="XM_009858608.1"/>
</dbReference>
<evidence type="ECO:0008006" key="5">
    <source>
        <dbReference type="Google" id="ProtNLM"/>
    </source>
</evidence>
<dbReference type="HOGENOM" id="CLU_000384_33_7_1"/>
<dbReference type="KEGG" id="nte:NEUTE1DRAFT55372"/>
<keyword evidence="4" id="KW-1185">Reference proteome</keyword>
<dbReference type="GO" id="GO:0005739">
    <property type="term" value="C:mitochondrion"/>
    <property type="evidence" value="ECO:0007669"/>
    <property type="project" value="UniProtKB-SubCell"/>
</dbReference>